<evidence type="ECO:0000313" key="5">
    <source>
        <dbReference type="Proteomes" id="UP001378956"/>
    </source>
</evidence>
<dbReference type="Proteomes" id="UP001378956">
    <property type="component" value="Unassembled WGS sequence"/>
</dbReference>
<evidence type="ECO:0000259" key="3">
    <source>
        <dbReference type="Pfam" id="PF16344"/>
    </source>
</evidence>
<dbReference type="PANTHER" id="PTHR30273:SF2">
    <property type="entry name" value="PROTEIN FECR"/>
    <property type="match status" value="1"/>
</dbReference>
<reference evidence="4 5" key="1">
    <citation type="submission" date="2024-03" db="EMBL/GenBank/DDBJ databases">
        <title>Sequence of Lycoming College Course Isolates.</title>
        <authorList>
            <person name="Plotts O."/>
            <person name="Newman J."/>
        </authorList>
    </citation>
    <scope>NUCLEOTIDE SEQUENCE [LARGE SCALE GENOMIC DNA]</scope>
    <source>
        <strain evidence="4 5">CJB-3</strain>
    </source>
</reference>
<name>A0ABU8NMQ0_9SPHI</name>
<dbReference type="PANTHER" id="PTHR30273">
    <property type="entry name" value="PERIPLASMIC SIGNAL SENSOR AND SIGMA FACTOR ACTIVATOR FECR-RELATED"/>
    <property type="match status" value="1"/>
</dbReference>
<organism evidence="4 5">
    <name type="scientific">Pedobacter panaciterrae</name>
    <dbReference type="NCBI Taxonomy" id="363849"/>
    <lineage>
        <taxon>Bacteria</taxon>
        <taxon>Pseudomonadati</taxon>
        <taxon>Bacteroidota</taxon>
        <taxon>Sphingobacteriia</taxon>
        <taxon>Sphingobacteriales</taxon>
        <taxon>Sphingobacteriaceae</taxon>
        <taxon>Pedobacter</taxon>
    </lineage>
</organism>
<keyword evidence="1" id="KW-0472">Membrane</keyword>
<keyword evidence="5" id="KW-1185">Reference proteome</keyword>
<keyword evidence="1" id="KW-0812">Transmembrane</keyword>
<comment type="caution">
    <text evidence="4">The sequence shown here is derived from an EMBL/GenBank/DDBJ whole genome shotgun (WGS) entry which is preliminary data.</text>
</comment>
<sequence length="448" mass="50035">MRATTVGNQLYGIRQIEITKLYIIKLDSKQLVFEALSIMRENDVDILPVYEGNRFIADISKDEITDFLNHLDNGKNIYFHKLNFDLGTTLMKIREQSSRPKKLSDLLIRVAVLAFAILGLVWMFFNSPQGKHHGSLQNDVNLPLAKNDILPGTNKATLTFADGKTIHLSQAKTGVVVDGSSLKYNDNTAVISNNSPSSQTSPRHLDDRRDLLNSTEKITVTTPRGGQYQITLPDGTRVWLNAASTLKFPSSFAGTAQRKIELSGEAYFEVAKNKTHPFIVVSNEQLVEVLGTHFNISNYTDEGSIKTTLLEGSLIVTSSRGKRSGEGSLGHATSRDLSYRRDDVILKPGQQSTFTHNKPIEVKQVDASDVIAWKDGKFAFRNESLESIMRKVARWYDVEIEYQNNQIGKEILGGSFTRSEQISTILTTLELASDVHFKIQGKKVIITK</sequence>
<evidence type="ECO:0000259" key="2">
    <source>
        <dbReference type="Pfam" id="PF04773"/>
    </source>
</evidence>
<gene>
    <name evidence="4" type="ORF">WAE58_10095</name>
</gene>
<proteinExistence type="predicted"/>
<dbReference type="Pfam" id="PF04773">
    <property type="entry name" value="FecR"/>
    <property type="match status" value="1"/>
</dbReference>
<dbReference type="EMBL" id="JBBEUB010000002">
    <property type="protein sequence ID" value="MEJ2902777.1"/>
    <property type="molecule type" value="Genomic_DNA"/>
</dbReference>
<dbReference type="InterPro" id="IPR012373">
    <property type="entry name" value="Ferrdict_sens_TM"/>
</dbReference>
<protein>
    <submittedName>
        <fullName evidence="4">FecR family protein</fullName>
    </submittedName>
</protein>
<feature type="domain" description="Protein FecR C-terminal" evidence="3">
    <location>
        <begin position="377"/>
        <end position="446"/>
    </location>
</feature>
<dbReference type="RefSeq" id="WP_288879441.1">
    <property type="nucleotide sequence ID" value="NZ_CBFGNQ010000022.1"/>
</dbReference>
<evidence type="ECO:0000256" key="1">
    <source>
        <dbReference type="SAM" id="Phobius"/>
    </source>
</evidence>
<keyword evidence="1" id="KW-1133">Transmembrane helix</keyword>
<dbReference type="Pfam" id="PF16344">
    <property type="entry name" value="FecR_C"/>
    <property type="match status" value="1"/>
</dbReference>
<dbReference type="Gene3D" id="2.60.120.1440">
    <property type="match status" value="1"/>
</dbReference>
<feature type="transmembrane region" description="Helical" evidence="1">
    <location>
        <begin position="106"/>
        <end position="125"/>
    </location>
</feature>
<feature type="domain" description="FecR protein" evidence="2">
    <location>
        <begin position="219"/>
        <end position="313"/>
    </location>
</feature>
<accession>A0ABU8NMQ0</accession>
<dbReference type="InterPro" id="IPR032508">
    <property type="entry name" value="FecR_C"/>
</dbReference>
<dbReference type="InterPro" id="IPR006860">
    <property type="entry name" value="FecR"/>
</dbReference>
<evidence type="ECO:0000313" key="4">
    <source>
        <dbReference type="EMBL" id="MEJ2902777.1"/>
    </source>
</evidence>
<dbReference type="Gene3D" id="3.55.50.30">
    <property type="match status" value="1"/>
</dbReference>